<evidence type="ECO:0000313" key="6">
    <source>
        <dbReference type="EMBL" id="SCB11498.1"/>
    </source>
</evidence>
<reference evidence="6 7" key="1">
    <citation type="submission" date="2016-08" db="EMBL/GenBank/DDBJ databases">
        <authorList>
            <person name="Seilhamer J.J."/>
        </authorList>
    </citation>
    <scope>NUCLEOTIDE SEQUENCE [LARGE SCALE GENOMIC DNA]</scope>
    <source>
        <strain evidence="6 7">P1-7</strain>
    </source>
</reference>
<evidence type="ECO:0000313" key="7">
    <source>
        <dbReference type="Proteomes" id="UP000199205"/>
    </source>
</evidence>
<dbReference type="GO" id="GO:0043565">
    <property type="term" value="F:sequence-specific DNA binding"/>
    <property type="evidence" value="ECO:0007669"/>
    <property type="project" value="TreeGrafter"/>
</dbReference>
<dbReference type="Proteomes" id="UP000199205">
    <property type="component" value="Unassembled WGS sequence"/>
</dbReference>
<dbReference type="Pfam" id="PF03466">
    <property type="entry name" value="LysR_substrate"/>
    <property type="match status" value="1"/>
</dbReference>
<accession>A0A1C3U7N3</accession>
<dbReference type="InterPro" id="IPR058163">
    <property type="entry name" value="LysR-type_TF_proteobact-type"/>
</dbReference>
<dbReference type="GO" id="GO:0006351">
    <property type="term" value="P:DNA-templated transcription"/>
    <property type="evidence" value="ECO:0007669"/>
    <property type="project" value="TreeGrafter"/>
</dbReference>
<feature type="domain" description="HTH lysR-type" evidence="5">
    <location>
        <begin position="1"/>
        <end position="61"/>
    </location>
</feature>
<gene>
    <name evidence="6" type="ORF">GA0061101_101653</name>
</gene>
<dbReference type="Pfam" id="PF00126">
    <property type="entry name" value="HTH_1"/>
    <property type="match status" value="1"/>
</dbReference>
<dbReference type="PROSITE" id="PS50931">
    <property type="entry name" value="HTH_LYSR"/>
    <property type="match status" value="1"/>
</dbReference>
<organism evidence="6 7">
    <name type="scientific">Rhizobium lusitanum</name>
    <dbReference type="NCBI Taxonomy" id="293958"/>
    <lineage>
        <taxon>Bacteria</taxon>
        <taxon>Pseudomonadati</taxon>
        <taxon>Pseudomonadota</taxon>
        <taxon>Alphaproteobacteria</taxon>
        <taxon>Hyphomicrobiales</taxon>
        <taxon>Rhizobiaceae</taxon>
        <taxon>Rhizobium/Agrobacterium group</taxon>
        <taxon>Rhizobium</taxon>
    </lineage>
</organism>
<dbReference type="InterPro" id="IPR005119">
    <property type="entry name" value="LysR_subst-bd"/>
</dbReference>
<dbReference type="PANTHER" id="PTHR30537:SF3">
    <property type="entry name" value="TRANSCRIPTIONAL REGULATORY PROTEIN"/>
    <property type="match status" value="1"/>
</dbReference>
<name>A0A1C3U7N3_9HYPH</name>
<dbReference type="InterPro" id="IPR036390">
    <property type="entry name" value="WH_DNA-bd_sf"/>
</dbReference>
<keyword evidence="4" id="KW-0804">Transcription</keyword>
<evidence type="ECO:0000256" key="1">
    <source>
        <dbReference type="ARBA" id="ARBA00009437"/>
    </source>
</evidence>
<dbReference type="EMBL" id="FMAF01000001">
    <property type="protein sequence ID" value="SCB11498.1"/>
    <property type="molecule type" value="Genomic_DNA"/>
</dbReference>
<dbReference type="AlphaFoldDB" id="A0A1C3U7N3"/>
<dbReference type="SUPFAM" id="SSF53850">
    <property type="entry name" value="Periplasmic binding protein-like II"/>
    <property type="match status" value="1"/>
</dbReference>
<evidence type="ECO:0000256" key="4">
    <source>
        <dbReference type="ARBA" id="ARBA00023163"/>
    </source>
</evidence>
<dbReference type="SUPFAM" id="SSF46785">
    <property type="entry name" value="Winged helix' DNA-binding domain"/>
    <property type="match status" value="1"/>
</dbReference>
<dbReference type="PANTHER" id="PTHR30537">
    <property type="entry name" value="HTH-TYPE TRANSCRIPTIONAL REGULATOR"/>
    <property type="match status" value="1"/>
</dbReference>
<dbReference type="Gene3D" id="1.10.10.10">
    <property type="entry name" value="Winged helix-like DNA-binding domain superfamily/Winged helix DNA-binding domain"/>
    <property type="match status" value="1"/>
</dbReference>
<dbReference type="RefSeq" id="WP_047560989.1">
    <property type="nucleotide sequence ID" value="NZ_FMAF01000001.1"/>
</dbReference>
<comment type="similarity">
    <text evidence="1">Belongs to the LysR transcriptional regulatory family.</text>
</comment>
<keyword evidence="3 6" id="KW-0238">DNA-binding</keyword>
<dbReference type="Gene3D" id="3.40.190.290">
    <property type="match status" value="1"/>
</dbReference>
<sequence length="290" mass="32393">MKNTAWDSYQLFLDVARGGGLTGAVATSGLSPATIGRRMLELEGQIGRLLFERSQAGYTLTGDGQALFDQLLEMEAAARKVDSWQRDAQGGAVVRIAAGTWVGWLLSQNMPVICSERDGFRIDLHLGERRASLAHRESDIGIRAFEPEEANLAAIKTGDVAYAAYQARNMRFAGPQRWIAVAEDEAVSAYLRWPHQNRRQEIAFTVSRPRSLHDLVLAGSGIAVLPCFVGDQEPRLERVGEEIAALRHRQWIVMNNADRHRREIRTVVDRMTRLLKSHSELFAGKRPTYA</sequence>
<proteinExistence type="inferred from homology"/>
<protein>
    <submittedName>
        <fullName evidence="6">DNA-binding transcriptional regulator, LysR family</fullName>
    </submittedName>
</protein>
<evidence type="ECO:0000259" key="5">
    <source>
        <dbReference type="PROSITE" id="PS50931"/>
    </source>
</evidence>
<dbReference type="GO" id="GO:0003700">
    <property type="term" value="F:DNA-binding transcription factor activity"/>
    <property type="evidence" value="ECO:0007669"/>
    <property type="project" value="InterPro"/>
</dbReference>
<dbReference type="InterPro" id="IPR000847">
    <property type="entry name" value="LysR_HTH_N"/>
</dbReference>
<keyword evidence="2" id="KW-0805">Transcription regulation</keyword>
<evidence type="ECO:0000256" key="2">
    <source>
        <dbReference type="ARBA" id="ARBA00023015"/>
    </source>
</evidence>
<dbReference type="OrthoDB" id="9796526at2"/>
<dbReference type="InterPro" id="IPR036388">
    <property type="entry name" value="WH-like_DNA-bd_sf"/>
</dbReference>
<evidence type="ECO:0000256" key="3">
    <source>
        <dbReference type="ARBA" id="ARBA00023125"/>
    </source>
</evidence>